<comment type="caution">
    <text evidence="1">The sequence shown here is derived from an EMBL/GenBank/DDBJ whole genome shotgun (WGS) entry which is preliminary data.</text>
</comment>
<dbReference type="AlphaFoldDB" id="A0AAV7JPD3"/>
<dbReference type="EMBL" id="JAKMXF010000312">
    <property type="protein sequence ID" value="KAI6650319.1"/>
    <property type="molecule type" value="Genomic_DNA"/>
</dbReference>
<name>A0AAV7JPD3_9METZ</name>
<keyword evidence="2" id="KW-1185">Reference proteome</keyword>
<protein>
    <submittedName>
        <fullName evidence="1">Uncharacterized protein</fullName>
    </submittedName>
</protein>
<dbReference type="Proteomes" id="UP001165289">
    <property type="component" value="Unassembled WGS sequence"/>
</dbReference>
<sequence>MASSLNFDDPYVASESFYQIWTDANHCLGMFERLEKNRTWSEWASDWTVGERNSINRKRMVFFLKKLIENVKSGQNTCEGVKQELTKQKGEPYNRREGTPGKKLECGRMINFGGMVGAGGTALATTLATGVTAVDLAAVSKGIIVLPAMTMSTVVVTCNRY</sequence>
<accession>A0AAV7JPD3</accession>
<gene>
    <name evidence="1" type="ORF">LOD99_5997</name>
</gene>
<proteinExistence type="predicted"/>
<organism evidence="1 2">
    <name type="scientific">Oopsacas minuta</name>
    <dbReference type="NCBI Taxonomy" id="111878"/>
    <lineage>
        <taxon>Eukaryota</taxon>
        <taxon>Metazoa</taxon>
        <taxon>Porifera</taxon>
        <taxon>Hexactinellida</taxon>
        <taxon>Hexasterophora</taxon>
        <taxon>Lyssacinosida</taxon>
        <taxon>Leucopsacidae</taxon>
        <taxon>Oopsacas</taxon>
    </lineage>
</organism>
<evidence type="ECO:0000313" key="2">
    <source>
        <dbReference type="Proteomes" id="UP001165289"/>
    </source>
</evidence>
<evidence type="ECO:0000313" key="1">
    <source>
        <dbReference type="EMBL" id="KAI6650319.1"/>
    </source>
</evidence>
<reference evidence="1 2" key="1">
    <citation type="journal article" date="2023" name="BMC Biol.">
        <title>The compact genome of the sponge Oopsacas minuta (Hexactinellida) is lacking key metazoan core genes.</title>
        <authorList>
            <person name="Santini S."/>
            <person name="Schenkelaars Q."/>
            <person name="Jourda C."/>
            <person name="Duchesne M."/>
            <person name="Belahbib H."/>
            <person name="Rocher C."/>
            <person name="Selva M."/>
            <person name="Riesgo A."/>
            <person name="Vervoort M."/>
            <person name="Leys S.P."/>
            <person name="Kodjabachian L."/>
            <person name="Le Bivic A."/>
            <person name="Borchiellini C."/>
            <person name="Claverie J.M."/>
            <person name="Renard E."/>
        </authorList>
    </citation>
    <scope>NUCLEOTIDE SEQUENCE [LARGE SCALE GENOMIC DNA]</scope>
    <source>
        <strain evidence="1">SPO-2</strain>
    </source>
</reference>